<keyword evidence="2" id="KW-1185">Reference proteome</keyword>
<evidence type="ECO:0000313" key="2">
    <source>
        <dbReference type="Proteomes" id="UP000799755"/>
    </source>
</evidence>
<gene>
    <name evidence="1" type="ORF">BDR25DRAFT_271701</name>
</gene>
<comment type="caution">
    <text evidence="1">The sequence shown here is derived from an EMBL/GenBank/DDBJ whole genome shotgun (WGS) entry which is preliminary data.</text>
</comment>
<proteinExistence type="predicted"/>
<organism evidence="1 2">
    <name type="scientific">Lindgomyces ingoldianus</name>
    <dbReference type="NCBI Taxonomy" id="673940"/>
    <lineage>
        <taxon>Eukaryota</taxon>
        <taxon>Fungi</taxon>
        <taxon>Dikarya</taxon>
        <taxon>Ascomycota</taxon>
        <taxon>Pezizomycotina</taxon>
        <taxon>Dothideomycetes</taxon>
        <taxon>Pleosporomycetidae</taxon>
        <taxon>Pleosporales</taxon>
        <taxon>Lindgomycetaceae</taxon>
        <taxon>Lindgomyces</taxon>
    </lineage>
</organism>
<dbReference type="EMBL" id="MU003535">
    <property type="protein sequence ID" value="KAF2464658.1"/>
    <property type="molecule type" value="Genomic_DNA"/>
</dbReference>
<dbReference type="Proteomes" id="UP000799755">
    <property type="component" value="Unassembled WGS sequence"/>
</dbReference>
<sequence length="152" mass="16968">MHPLVQAHANIKVLLITPPPVDEWQFDDSGEPGNPVRKAGVTRLYAEAVKEGVRIGKAGGMVAEVVDLWGAIMGEIGWVENEGKGVDLLPGDRRLESNVGLKMMLYDGLHLSGEGYRVLYREMKRVVGEAWPELRPERIKVVLEPVFPGWWE</sequence>
<evidence type="ECO:0000313" key="1">
    <source>
        <dbReference type="EMBL" id="KAF2464658.1"/>
    </source>
</evidence>
<protein>
    <submittedName>
        <fullName evidence="1">Uncharacterized protein</fullName>
    </submittedName>
</protein>
<accession>A0ACB6QCI9</accession>
<name>A0ACB6QCI9_9PLEO</name>
<reference evidence="1" key="1">
    <citation type="journal article" date="2020" name="Stud. Mycol.">
        <title>101 Dothideomycetes genomes: a test case for predicting lifestyles and emergence of pathogens.</title>
        <authorList>
            <person name="Haridas S."/>
            <person name="Albert R."/>
            <person name="Binder M."/>
            <person name="Bloem J."/>
            <person name="Labutti K."/>
            <person name="Salamov A."/>
            <person name="Andreopoulos B."/>
            <person name="Baker S."/>
            <person name="Barry K."/>
            <person name="Bills G."/>
            <person name="Bluhm B."/>
            <person name="Cannon C."/>
            <person name="Castanera R."/>
            <person name="Culley D."/>
            <person name="Daum C."/>
            <person name="Ezra D."/>
            <person name="Gonzalez J."/>
            <person name="Henrissat B."/>
            <person name="Kuo A."/>
            <person name="Liang C."/>
            <person name="Lipzen A."/>
            <person name="Lutzoni F."/>
            <person name="Magnuson J."/>
            <person name="Mondo S."/>
            <person name="Nolan M."/>
            <person name="Ohm R."/>
            <person name="Pangilinan J."/>
            <person name="Park H.-J."/>
            <person name="Ramirez L."/>
            <person name="Alfaro M."/>
            <person name="Sun H."/>
            <person name="Tritt A."/>
            <person name="Yoshinaga Y."/>
            <person name="Zwiers L.-H."/>
            <person name="Turgeon B."/>
            <person name="Goodwin S."/>
            <person name="Spatafora J."/>
            <person name="Crous P."/>
            <person name="Grigoriev I."/>
        </authorList>
    </citation>
    <scope>NUCLEOTIDE SEQUENCE</scope>
    <source>
        <strain evidence="1">ATCC 200398</strain>
    </source>
</reference>